<sequence length="645" mass="69667">TPTASLSSGDCPDVAQQPASAAAAPSAEASAVASVSTVSNQLVGPSSTQQQEQQQYLIESEAASVGQFDNAPDDNSSAAASANSAANSTAFYRSYSRPAWYESIEASEASQWPPWQLLGLAAQRVVFPRRPCFQPIGGGDDRDRVESSTSLTVSFSPPLYKQRYTAAFDLLVERFGNDSRRPGVIKLIDLGAAECRLFSQSLKFLRFDVDYLAVDYVAEQDPVMLEAARQSLAPTVGDYMKKRSRPMRARLLAGCATEPDARLAGADAALLVEMIEHLPLDQLARLPGHLFGQLRPGLVVVTTPNAEFNTCFGPRFPGLRHHDHKFEWTRAQFQAWSQSIARRYGYAVRFTGVGDAPDGLKMIGHCSQIAVFTLLPGPVTKRIKTSGDVTNHTVASGDVTNHTVASGDVTNHTVASGDATNRTVSYGDITNRTGTSYDVTNHIGASVDIPTSYTGTSGDVTNPSDTSGHAISRAFVPNDTVSDYSTAEPYKEVLKFEFPWQPELPRDEHLAQEAVRCARTSLLFERHRRSTAEVPDSDDSSSDDPYGDLVRLPISRLCNYVVLKSLSATPDEVADALIAAGLRLSGDRQFLIGLPEDEESSSGRDRHYSSDDEDGGEAEADGQDEADDEGPALLWPWNSGADTGC</sequence>
<dbReference type="STRING" id="282301.A0A267DXP2"/>
<dbReference type="EMBL" id="NIVC01002975">
    <property type="protein sequence ID" value="PAA54071.1"/>
    <property type="molecule type" value="Genomic_DNA"/>
</dbReference>
<dbReference type="EC" id="2.1.1.386" evidence="11"/>
<dbReference type="GO" id="GO:0005634">
    <property type="term" value="C:nucleus"/>
    <property type="evidence" value="ECO:0007669"/>
    <property type="project" value="TreeGrafter"/>
</dbReference>
<dbReference type="SUPFAM" id="SSF53335">
    <property type="entry name" value="S-adenosyl-L-methionine-dependent methyltransferases"/>
    <property type="match status" value="1"/>
</dbReference>
<evidence type="ECO:0000256" key="11">
    <source>
        <dbReference type="ARBA" id="ARBA00035025"/>
    </source>
</evidence>
<evidence type="ECO:0000313" key="14">
    <source>
        <dbReference type="EMBL" id="PAA54071.1"/>
    </source>
</evidence>
<evidence type="ECO:0000256" key="4">
    <source>
        <dbReference type="ARBA" id="ARBA00022603"/>
    </source>
</evidence>
<evidence type="ECO:0000256" key="8">
    <source>
        <dbReference type="ARBA" id="ARBA00022842"/>
    </source>
</evidence>
<keyword evidence="6" id="KW-0949">S-adenosyl-L-methionine</keyword>
<keyword evidence="15" id="KW-1185">Reference proteome</keyword>
<dbReference type="GO" id="GO:0005737">
    <property type="term" value="C:cytoplasm"/>
    <property type="evidence" value="ECO:0007669"/>
    <property type="project" value="TreeGrafter"/>
</dbReference>
<feature type="region of interest" description="Disordered" evidence="13">
    <location>
        <begin position="1"/>
        <end position="22"/>
    </location>
</feature>
<reference evidence="14 15" key="1">
    <citation type="submission" date="2017-06" db="EMBL/GenBank/DDBJ databases">
        <title>A platform for efficient transgenesis in Macrostomum lignano, a flatworm model organism for stem cell research.</title>
        <authorList>
            <person name="Berezikov E."/>
        </authorList>
    </citation>
    <scope>NUCLEOTIDE SEQUENCE [LARGE SCALE GENOMIC DNA]</scope>
    <source>
        <strain evidence="14">DV1</strain>
        <tissue evidence="14">Whole organism</tissue>
    </source>
</reference>
<feature type="compositionally biased region" description="Basic and acidic residues" evidence="13">
    <location>
        <begin position="601"/>
        <end position="610"/>
    </location>
</feature>
<evidence type="ECO:0000256" key="1">
    <source>
        <dbReference type="ARBA" id="ARBA00001946"/>
    </source>
</evidence>
<keyword evidence="10" id="KW-0943">RNA-mediated gene silencing</keyword>
<protein>
    <recommendedName>
        <fullName evidence="3">Small RNA 2'-O-methyltransferase</fullName>
        <ecNumber evidence="11">2.1.1.386</ecNumber>
    </recommendedName>
</protein>
<feature type="compositionally biased region" description="Acidic residues" evidence="13">
    <location>
        <begin position="611"/>
        <end position="630"/>
    </location>
</feature>
<accession>A0A267DXP2</accession>
<feature type="region of interest" description="Disordered" evidence="13">
    <location>
        <begin position="594"/>
        <end position="645"/>
    </location>
</feature>
<dbReference type="GO" id="GO:0003723">
    <property type="term" value="F:RNA binding"/>
    <property type="evidence" value="ECO:0007669"/>
    <property type="project" value="UniProtKB-KW"/>
</dbReference>
<dbReference type="GO" id="GO:0090486">
    <property type="term" value="F:small RNA 2'-O-methyltransferase activity"/>
    <property type="evidence" value="ECO:0007669"/>
    <property type="project" value="UniProtKB-EC"/>
</dbReference>
<dbReference type="GO" id="GO:0001510">
    <property type="term" value="P:RNA methylation"/>
    <property type="evidence" value="ECO:0007669"/>
    <property type="project" value="InterPro"/>
</dbReference>
<evidence type="ECO:0000256" key="12">
    <source>
        <dbReference type="ARBA" id="ARBA00048418"/>
    </source>
</evidence>
<evidence type="ECO:0000256" key="13">
    <source>
        <dbReference type="SAM" id="MobiDB-lite"/>
    </source>
</evidence>
<keyword evidence="9" id="KW-0694">RNA-binding</keyword>
<comment type="catalytic activity">
    <reaction evidence="12">
        <text>small RNA 3'-end nucleotide + S-adenosyl-L-methionine = small RNA 3'-end 2'-O-methylnucleotide + S-adenosyl-L-homocysteine + H(+)</text>
        <dbReference type="Rhea" id="RHEA:37887"/>
        <dbReference type="Rhea" id="RHEA-COMP:10415"/>
        <dbReference type="Rhea" id="RHEA-COMP:10416"/>
        <dbReference type="ChEBI" id="CHEBI:15378"/>
        <dbReference type="ChEBI" id="CHEBI:57856"/>
        <dbReference type="ChEBI" id="CHEBI:59789"/>
        <dbReference type="ChEBI" id="CHEBI:74896"/>
        <dbReference type="ChEBI" id="CHEBI:74898"/>
        <dbReference type="EC" id="2.1.1.386"/>
    </reaction>
</comment>
<comment type="cofactor">
    <cofactor evidence="1">
        <name>Mg(2+)</name>
        <dbReference type="ChEBI" id="CHEBI:18420"/>
    </cofactor>
</comment>
<comment type="caution">
    <text evidence="14">The sequence shown here is derived from an EMBL/GenBank/DDBJ whole genome shotgun (WGS) entry which is preliminary data.</text>
</comment>
<proteinExistence type="inferred from homology"/>
<keyword evidence="7" id="KW-0479">Metal-binding</keyword>
<evidence type="ECO:0000256" key="5">
    <source>
        <dbReference type="ARBA" id="ARBA00022679"/>
    </source>
</evidence>
<dbReference type="Proteomes" id="UP000215902">
    <property type="component" value="Unassembled WGS sequence"/>
</dbReference>
<dbReference type="OrthoDB" id="2154311at2759"/>
<dbReference type="InterPro" id="IPR029063">
    <property type="entry name" value="SAM-dependent_MTases_sf"/>
</dbReference>
<gene>
    <name evidence="14" type="ORF">BOX15_Mlig032602g6</name>
</gene>
<dbReference type="PANTHER" id="PTHR21404:SF3">
    <property type="entry name" value="SMALL RNA 2'-O-METHYLTRANSFERASE"/>
    <property type="match status" value="1"/>
</dbReference>
<evidence type="ECO:0000313" key="15">
    <source>
        <dbReference type="Proteomes" id="UP000215902"/>
    </source>
</evidence>
<evidence type="ECO:0000256" key="7">
    <source>
        <dbReference type="ARBA" id="ARBA00022723"/>
    </source>
</evidence>
<name>A0A267DXP2_9PLAT</name>
<comment type="similarity">
    <text evidence="2">Belongs to the methyltransferase superfamily. HEN1 family.</text>
</comment>
<evidence type="ECO:0000256" key="3">
    <source>
        <dbReference type="ARBA" id="ARBA00021330"/>
    </source>
</evidence>
<keyword evidence="8" id="KW-0460">Magnesium</keyword>
<dbReference type="GO" id="GO:0030422">
    <property type="term" value="P:siRNA processing"/>
    <property type="evidence" value="ECO:0007669"/>
    <property type="project" value="TreeGrafter"/>
</dbReference>
<keyword evidence="5" id="KW-0808">Transferase</keyword>
<feature type="non-terminal residue" evidence="14">
    <location>
        <position position="1"/>
    </location>
</feature>
<evidence type="ECO:0000256" key="10">
    <source>
        <dbReference type="ARBA" id="ARBA00023158"/>
    </source>
</evidence>
<dbReference type="GO" id="GO:0046872">
    <property type="term" value="F:metal ion binding"/>
    <property type="evidence" value="ECO:0007669"/>
    <property type="project" value="UniProtKB-KW"/>
</dbReference>
<dbReference type="PANTHER" id="PTHR21404">
    <property type="entry name" value="HEN1"/>
    <property type="match status" value="1"/>
</dbReference>
<organism evidence="14 15">
    <name type="scientific">Macrostomum lignano</name>
    <dbReference type="NCBI Taxonomy" id="282301"/>
    <lineage>
        <taxon>Eukaryota</taxon>
        <taxon>Metazoa</taxon>
        <taxon>Spiralia</taxon>
        <taxon>Lophotrochozoa</taxon>
        <taxon>Platyhelminthes</taxon>
        <taxon>Rhabditophora</taxon>
        <taxon>Macrostomorpha</taxon>
        <taxon>Macrostomida</taxon>
        <taxon>Macrostomidae</taxon>
        <taxon>Macrostomum</taxon>
    </lineage>
</organism>
<evidence type="ECO:0000256" key="2">
    <source>
        <dbReference type="ARBA" id="ARBA00009026"/>
    </source>
</evidence>
<evidence type="ECO:0000256" key="9">
    <source>
        <dbReference type="ARBA" id="ARBA00022884"/>
    </source>
</evidence>
<dbReference type="AlphaFoldDB" id="A0A267DXP2"/>
<dbReference type="Gene3D" id="3.40.50.150">
    <property type="entry name" value="Vaccinia Virus protein VP39"/>
    <property type="match status" value="1"/>
</dbReference>
<keyword evidence="4" id="KW-0489">Methyltransferase</keyword>
<dbReference type="GO" id="GO:0034587">
    <property type="term" value="P:piRNA processing"/>
    <property type="evidence" value="ECO:0007669"/>
    <property type="project" value="TreeGrafter"/>
</dbReference>
<evidence type="ECO:0000256" key="6">
    <source>
        <dbReference type="ARBA" id="ARBA00022691"/>
    </source>
</evidence>
<dbReference type="InterPro" id="IPR026610">
    <property type="entry name" value="Hen1"/>
</dbReference>